<comment type="caution">
    <text evidence="2">The sequence shown here is derived from an EMBL/GenBank/DDBJ whole genome shotgun (WGS) entry which is preliminary data.</text>
</comment>
<gene>
    <name evidence="2" type="ORF">A2988_03875</name>
</gene>
<dbReference type="EMBL" id="MEYS01000001">
    <property type="protein sequence ID" value="OGD34614.1"/>
    <property type="molecule type" value="Genomic_DNA"/>
</dbReference>
<dbReference type="STRING" id="1797298.A2988_03875"/>
<sequence>MSGNTKRRKTKTAAKVGLGLAAAAAAATAAGAYFFTGKKGAANRKKAKAWAVKAKKEVVKGIHALKKVDQKAYHAVVHGVMKGYDAVKDIDKKEVAALAGELKSHWKNIQKDVAKSSAVKQVKAKIAAGKKILKKKISRK</sequence>
<organism evidence="2 3">
    <name type="scientific">Candidatus Azambacteria bacterium RIFCSPLOWO2_01_FULL_46_25</name>
    <dbReference type="NCBI Taxonomy" id="1797298"/>
    <lineage>
        <taxon>Bacteria</taxon>
        <taxon>Candidatus Azamiibacteriota</taxon>
    </lineage>
</organism>
<name>A0A1F5BVH6_9BACT</name>
<proteinExistence type="predicted"/>
<protein>
    <submittedName>
        <fullName evidence="2">Uncharacterized protein</fullName>
    </submittedName>
</protein>
<accession>A0A1F5BVH6</accession>
<feature type="chain" id="PRO_5009517993" evidence="1">
    <location>
        <begin position="30"/>
        <end position="140"/>
    </location>
</feature>
<evidence type="ECO:0000313" key="3">
    <source>
        <dbReference type="Proteomes" id="UP000176650"/>
    </source>
</evidence>
<dbReference type="AlphaFoldDB" id="A0A1F5BVH6"/>
<evidence type="ECO:0000256" key="1">
    <source>
        <dbReference type="SAM" id="SignalP"/>
    </source>
</evidence>
<keyword evidence="1" id="KW-0732">Signal</keyword>
<dbReference type="Proteomes" id="UP000176650">
    <property type="component" value="Unassembled WGS sequence"/>
</dbReference>
<feature type="signal peptide" evidence="1">
    <location>
        <begin position="1"/>
        <end position="29"/>
    </location>
</feature>
<evidence type="ECO:0000313" key="2">
    <source>
        <dbReference type="EMBL" id="OGD34614.1"/>
    </source>
</evidence>
<reference evidence="2 3" key="1">
    <citation type="journal article" date="2016" name="Nat. Commun.">
        <title>Thousands of microbial genomes shed light on interconnected biogeochemical processes in an aquifer system.</title>
        <authorList>
            <person name="Anantharaman K."/>
            <person name="Brown C.T."/>
            <person name="Hug L.A."/>
            <person name="Sharon I."/>
            <person name="Castelle C.J."/>
            <person name="Probst A.J."/>
            <person name="Thomas B.C."/>
            <person name="Singh A."/>
            <person name="Wilkins M.J."/>
            <person name="Karaoz U."/>
            <person name="Brodie E.L."/>
            <person name="Williams K.H."/>
            <person name="Hubbard S.S."/>
            <person name="Banfield J.F."/>
        </authorList>
    </citation>
    <scope>NUCLEOTIDE SEQUENCE [LARGE SCALE GENOMIC DNA]</scope>
</reference>